<dbReference type="CDD" id="cd16429">
    <property type="entry name" value="VirB10"/>
    <property type="match status" value="1"/>
</dbReference>
<sequence>MPPTPPVARNAADPVLIVDLGTAEPAAPPADAAASASAIAGAGVRAGYMRNRATTVPQGALIPAVLETALNSTRPGLARALVQTDVRGFDGSKILIQRGSRLIGEYKADLQPGQNRALVMWTRLVRPDGVTIALNSPAADPLGQVGIKGKVNSHFLARFGAAILQSALDVGVNVASRSIGGRNSAVVVALPGALQNSTAPLTNTAQIQPTLTVKQGTAIGVFVARDLDFTGVEGRR</sequence>
<keyword evidence="4" id="KW-1133">Transmembrane helix</keyword>
<proteinExistence type="inferred from homology"/>
<gene>
    <name evidence="6" type="ORF">H3Z74_05325</name>
</gene>
<dbReference type="KEGG" id="spap:H3Z74_05325"/>
<evidence type="ECO:0000256" key="1">
    <source>
        <dbReference type="ARBA" id="ARBA00004167"/>
    </source>
</evidence>
<dbReference type="InterPro" id="IPR042217">
    <property type="entry name" value="T4SS_VirB10/TrbI"/>
</dbReference>
<evidence type="ECO:0000256" key="4">
    <source>
        <dbReference type="ARBA" id="ARBA00022989"/>
    </source>
</evidence>
<comment type="similarity">
    <text evidence="2">Belongs to the TrbI/VirB10 family.</text>
</comment>
<comment type="subcellular location">
    <subcellularLocation>
        <location evidence="1">Membrane</location>
        <topology evidence="1">Single-pass membrane protein</topology>
    </subcellularLocation>
</comment>
<evidence type="ECO:0000313" key="7">
    <source>
        <dbReference type="Proteomes" id="UP000516148"/>
    </source>
</evidence>
<name>A0A7H0LQD0_9SPHN</name>
<dbReference type="Pfam" id="PF03743">
    <property type="entry name" value="TrbI"/>
    <property type="match status" value="1"/>
</dbReference>
<dbReference type="EMBL" id="CP061038">
    <property type="protein sequence ID" value="QNQ11883.1"/>
    <property type="molecule type" value="Genomic_DNA"/>
</dbReference>
<keyword evidence="7" id="KW-1185">Reference proteome</keyword>
<accession>A0A7H0LQD0</accession>
<dbReference type="Gene3D" id="2.40.128.260">
    <property type="entry name" value="Type IV secretion system, VirB10/TraB/TrbI"/>
    <property type="match status" value="2"/>
</dbReference>
<keyword evidence="3" id="KW-0812">Transmembrane</keyword>
<evidence type="ECO:0000256" key="5">
    <source>
        <dbReference type="ARBA" id="ARBA00023136"/>
    </source>
</evidence>
<keyword evidence="5" id="KW-0472">Membrane</keyword>
<protein>
    <submittedName>
        <fullName evidence="6">TrbI/VirB10 family protein</fullName>
    </submittedName>
</protein>
<dbReference type="Proteomes" id="UP000516148">
    <property type="component" value="Chromosome"/>
</dbReference>
<dbReference type="InterPro" id="IPR005498">
    <property type="entry name" value="T4SS_VirB10/TraB/TrbI"/>
</dbReference>
<dbReference type="GO" id="GO:0016020">
    <property type="term" value="C:membrane"/>
    <property type="evidence" value="ECO:0007669"/>
    <property type="project" value="UniProtKB-SubCell"/>
</dbReference>
<organism evidence="6 7">
    <name type="scientific">Sphingomonas alpina</name>
    <dbReference type="NCBI Taxonomy" id="653931"/>
    <lineage>
        <taxon>Bacteria</taxon>
        <taxon>Pseudomonadati</taxon>
        <taxon>Pseudomonadota</taxon>
        <taxon>Alphaproteobacteria</taxon>
        <taxon>Sphingomonadales</taxon>
        <taxon>Sphingomonadaceae</taxon>
        <taxon>Sphingomonas</taxon>
    </lineage>
</organism>
<reference evidence="6 7" key="1">
    <citation type="submission" date="2020-09" db="EMBL/GenBank/DDBJ databases">
        <title>Sphingomonas sp., a new species isolated from pork steak.</title>
        <authorList>
            <person name="Heidler von Heilborn D."/>
        </authorList>
    </citation>
    <scope>NUCLEOTIDE SEQUENCE [LARGE SCALE GENOMIC DNA]</scope>
    <source>
        <strain evidence="7">S8-3T</strain>
    </source>
</reference>
<evidence type="ECO:0000313" key="6">
    <source>
        <dbReference type="EMBL" id="QNQ11883.1"/>
    </source>
</evidence>
<evidence type="ECO:0000256" key="2">
    <source>
        <dbReference type="ARBA" id="ARBA00010265"/>
    </source>
</evidence>
<dbReference type="AlphaFoldDB" id="A0A7H0LQD0"/>
<evidence type="ECO:0000256" key="3">
    <source>
        <dbReference type="ARBA" id="ARBA00022692"/>
    </source>
</evidence>